<accession>A0A0A8Y2A8</accession>
<evidence type="ECO:0000313" key="1">
    <source>
        <dbReference type="EMBL" id="JAD19325.1"/>
    </source>
</evidence>
<protein>
    <submittedName>
        <fullName evidence="1">Uncharacterized protein</fullName>
    </submittedName>
</protein>
<reference evidence="1" key="2">
    <citation type="journal article" date="2015" name="Data Brief">
        <title>Shoot transcriptome of the giant reed, Arundo donax.</title>
        <authorList>
            <person name="Barrero R.A."/>
            <person name="Guerrero F.D."/>
            <person name="Moolhuijzen P."/>
            <person name="Goolsby J.A."/>
            <person name="Tidwell J."/>
            <person name="Bellgard S.E."/>
            <person name="Bellgard M.I."/>
        </authorList>
    </citation>
    <scope>NUCLEOTIDE SEQUENCE</scope>
    <source>
        <tissue evidence="1">Shoot tissue taken approximately 20 cm above the soil surface</tissue>
    </source>
</reference>
<reference evidence="1" key="1">
    <citation type="submission" date="2014-09" db="EMBL/GenBank/DDBJ databases">
        <authorList>
            <person name="Magalhaes I.L.F."/>
            <person name="Oliveira U."/>
            <person name="Santos F.R."/>
            <person name="Vidigal T.H.D.A."/>
            <person name="Brescovit A.D."/>
            <person name="Santos A.J."/>
        </authorList>
    </citation>
    <scope>NUCLEOTIDE SEQUENCE</scope>
    <source>
        <tissue evidence="1">Shoot tissue taken approximately 20 cm above the soil surface</tissue>
    </source>
</reference>
<sequence>MPVSQSRFRIVEKCYMDMNASTLYRKQELIDTF</sequence>
<name>A0A0A8Y2A8_ARUDO</name>
<dbReference type="AlphaFoldDB" id="A0A0A8Y2A8"/>
<dbReference type="EMBL" id="GBRH01278570">
    <property type="protein sequence ID" value="JAD19325.1"/>
    <property type="molecule type" value="Transcribed_RNA"/>
</dbReference>
<organism evidence="1">
    <name type="scientific">Arundo donax</name>
    <name type="common">Giant reed</name>
    <name type="synonym">Donax arundinaceus</name>
    <dbReference type="NCBI Taxonomy" id="35708"/>
    <lineage>
        <taxon>Eukaryota</taxon>
        <taxon>Viridiplantae</taxon>
        <taxon>Streptophyta</taxon>
        <taxon>Embryophyta</taxon>
        <taxon>Tracheophyta</taxon>
        <taxon>Spermatophyta</taxon>
        <taxon>Magnoliopsida</taxon>
        <taxon>Liliopsida</taxon>
        <taxon>Poales</taxon>
        <taxon>Poaceae</taxon>
        <taxon>PACMAD clade</taxon>
        <taxon>Arundinoideae</taxon>
        <taxon>Arundineae</taxon>
        <taxon>Arundo</taxon>
    </lineage>
</organism>
<proteinExistence type="predicted"/>